<evidence type="ECO:0000259" key="20">
    <source>
        <dbReference type="PROSITE" id="PS50089"/>
    </source>
</evidence>
<dbReference type="InterPro" id="IPR056241">
    <property type="entry name" value="LTN1_HEAT_5th"/>
</dbReference>
<dbReference type="Pfam" id="PF23009">
    <property type="entry name" value="UBC_like"/>
    <property type="match status" value="1"/>
</dbReference>
<dbReference type="EC" id="2.3.2.27" evidence="5 18"/>
<keyword evidence="13 18" id="KW-0862">Zinc</keyword>
<evidence type="ECO:0000256" key="13">
    <source>
        <dbReference type="ARBA" id="ARBA00022833"/>
    </source>
</evidence>
<dbReference type="GO" id="GO:0043023">
    <property type="term" value="F:ribosomal large subunit binding"/>
    <property type="evidence" value="ECO:0007669"/>
    <property type="project" value="TreeGrafter"/>
</dbReference>
<dbReference type="InterPro" id="IPR013083">
    <property type="entry name" value="Znf_RING/FYVE/PHD"/>
</dbReference>
<evidence type="ECO:0000256" key="10">
    <source>
        <dbReference type="ARBA" id="ARBA00022737"/>
    </source>
</evidence>
<dbReference type="InterPro" id="IPR001841">
    <property type="entry name" value="Znf_RING"/>
</dbReference>
<accession>A0A1I7RQZ5</accession>
<comment type="similarity">
    <text evidence="4 18">Belongs to the LTN1 family.</text>
</comment>
<evidence type="ECO:0000256" key="5">
    <source>
        <dbReference type="ARBA" id="ARBA00012483"/>
    </source>
</evidence>
<evidence type="ECO:0000256" key="19">
    <source>
        <dbReference type="SAM" id="MobiDB-lite"/>
    </source>
</evidence>
<name>A0A1I7RQZ5_BURXY</name>
<comment type="pathway">
    <text evidence="3 18">Protein modification; protein ubiquitination.</text>
</comment>
<dbReference type="UniPathway" id="UPA00143"/>
<keyword evidence="11 17" id="KW-0863">Zinc-finger</keyword>
<dbReference type="InterPro" id="IPR016024">
    <property type="entry name" value="ARM-type_fold"/>
</dbReference>
<sequence length="1557" mass="178181">MGKDDKQRRKGNAQGASSSRAAELLQKSGFNVNFLGFNAADSGLNLGLGDAEERDDYADLDAKVRVIFRKFGKREANTREKALKSLAETVVEDPGSSNCFKAFVGVYSKLIFDPSTAVRIASNEALAVFIKTFKGKIAADVVTVIPFLLLSTFDHITAVKKSALDLLEQCFETEKREKIYQQFTAGTIEICLEMVKRRHNSMGPQKFEDLENYNQRCERLISQALSFIENLIEKFDDKQGIFKVLEAEFDKLIGMGPAIQGKLMKVFLVYMKLESFEDVLKSKVCGKIVKLMDSPNESVSQHAFSCYLYMANAVGNGQGVNFSLRDFVCVPVQRMVSRKASHYKSLEHCLLPLVIIVIKGMEDQKELKEWIQTLLKAFFDGEMPANVFLHWAKSFADVIEILNLKYLEKEYDDDIAESVEEAVVKFLHIYLTKEEEDLKENGKSIEEIALRLIINQSSEKGNKKVVDFINLALSNIFYNLPKSEGFILKLWDHREDKTLDSFIFYLGKEILEGDSVSSDLYIKVLSCGCYKEWEEIDFGLFKTSILERMKEMKEINDVLFEGFRYLVEKNRADGKELFGVIDLRKMKHAVKLLLLTEEGASSLFNCDDRERILSIILNGLPDNPTLFKINGFKSSLLGWINETKTENIYSIIRDLSSKVNVPALTKLINVVVKVDEVPSKLLDDLSRAFVHRLVNSEYEEFPEEGDKESLDWFLTQHQTDLHLISSVLDCECPFDNIDDFYGTVAKGFDGIFTILNLFEQSKKDILELSFALDSYVASHVLAKEPVAHAFAFASPSNLKSKDLDETRRILKDTLIKAAFYKNLEAEHVTQNMKLHLVLLYAASTVYVDSVHNDGLRKLLINYMKGFEEFFKNWNEEDRGSIIRAAVGVYLGEQLSFTFMYGLKRLKSDWSHVRDKVMSSSLSQDHKLGLEAVLNNDFILDIPDIIEKREFLPFIVSLEKQTQKLKENIRNEDVAIVLLAELKEKFEKTDSVWLFTSTGDLDRDLLSCAVLRLAVQLVGRLPDLPQELRDFVLCGLITAMQDFTAKEERSQLSEVMASLSLEFFTSYDRKLGDKLNELKSLPEVSEEVLENKLLVESQIQEWREFFGSSASTYTFAWFCWMSVGNSKGKVNYGLFSPFLRLQVCKTIRNTFLDLKMAEFIDNPSPLMTQNISGRNLLTADEIFDCLVDLLFSPVAELQLLAIFLLQNLVLTHFTIKDELDDQLKKMLQTSESLPSCNGDEEESERNAIEYKLSRFFDNVINKLTSFPRSPDIDPCLIIWDLLIRTVKLLDSQQSAEFCAQINSEVIGGVLEAVTRHLPLDKNVDEVREIIEKRPDDVFSFWKIPFDVDDSKRVVDDKEYSLWLYYRSLETLPALVREWIGPWKNENLKRFTALSLSPILIEEELNKIGNVKTKSGFSVRSRPSTKEIVARYQVEELTLETTIKLPDDYPLSQVTIVHDKRNIIAKGMTHKLHLNLFSYVNTRNGAICDAVLQWKKNVEKQIAGVEDCSICMMTVSSRNYRMPDLKCRQCFKKFHSDCMLKWIQTSTKPTCPLCRNEFY</sequence>
<dbReference type="WBParaSite" id="BXY_0314000.1">
    <property type="protein sequence ID" value="BXY_0314000.1"/>
    <property type="gene ID" value="BXY_0314000"/>
</dbReference>
<dbReference type="Gene3D" id="1.25.10.10">
    <property type="entry name" value="Leucine-rich Repeat Variant"/>
    <property type="match status" value="1"/>
</dbReference>
<dbReference type="InterPro" id="IPR054478">
    <property type="entry name" value="LTN1_UBC"/>
</dbReference>
<dbReference type="GO" id="GO:0072344">
    <property type="term" value="P:rescue of stalled ribosome"/>
    <property type="evidence" value="ECO:0007669"/>
    <property type="project" value="UniProtKB-UniRule"/>
</dbReference>
<dbReference type="GO" id="GO:1990116">
    <property type="term" value="P:ribosome-associated ubiquitin-dependent protein catabolic process"/>
    <property type="evidence" value="ECO:0007669"/>
    <property type="project" value="UniProtKB-UniRule"/>
</dbReference>
<dbReference type="Pfam" id="PF13639">
    <property type="entry name" value="zf-RING_2"/>
    <property type="match status" value="1"/>
</dbReference>
<evidence type="ECO:0000256" key="3">
    <source>
        <dbReference type="ARBA" id="ARBA00004906"/>
    </source>
</evidence>
<dbReference type="SUPFAM" id="SSF57850">
    <property type="entry name" value="RING/U-box"/>
    <property type="match status" value="1"/>
</dbReference>
<dbReference type="InterPro" id="IPR039795">
    <property type="entry name" value="LTN1/Rkr1"/>
</dbReference>
<organism evidence="21 22">
    <name type="scientific">Bursaphelenchus xylophilus</name>
    <name type="common">Pinewood nematode worm</name>
    <name type="synonym">Aphelenchoides xylophilus</name>
    <dbReference type="NCBI Taxonomy" id="6326"/>
    <lineage>
        <taxon>Eukaryota</taxon>
        <taxon>Metazoa</taxon>
        <taxon>Ecdysozoa</taxon>
        <taxon>Nematoda</taxon>
        <taxon>Chromadorea</taxon>
        <taxon>Rhabditida</taxon>
        <taxon>Tylenchina</taxon>
        <taxon>Tylenchomorpha</taxon>
        <taxon>Aphelenchoidea</taxon>
        <taxon>Aphelenchoididae</taxon>
        <taxon>Bursaphelenchus</taxon>
    </lineage>
</organism>
<dbReference type="GO" id="GO:0016567">
    <property type="term" value="P:protein ubiquitination"/>
    <property type="evidence" value="ECO:0007669"/>
    <property type="project" value="UniProtKB-UniPathway"/>
</dbReference>
<keyword evidence="12 18" id="KW-0833">Ubl conjugation pathway</keyword>
<dbReference type="InterPro" id="IPR039804">
    <property type="entry name" value="RING-CH-C4HC3_LTN1"/>
</dbReference>
<keyword evidence="10" id="KW-0677">Repeat</keyword>
<evidence type="ECO:0000256" key="15">
    <source>
        <dbReference type="ARBA" id="ARBA00053497"/>
    </source>
</evidence>
<evidence type="ECO:0000256" key="18">
    <source>
        <dbReference type="RuleBase" id="RU367090"/>
    </source>
</evidence>
<dbReference type="GO" id="GO:1990112">
    <property type="term" value="C:RQC complex"/>
    <property type="evidence" value="ECO:0007669"/>
    <property type="project" value="UniProtKB-UniRule"/>
</dbReference>
<dbReference type="CDD" id="cd16491">
    <property type="entry name" value="RING-CH-C4HC3_LTN1"/>
    <property type="match status" value="1"/>
</dbReference>
<dbReference type="InterPro" id="IPR054476">
    <property type="entry name" value="Ltn1_N"/>
</dbReference>
<evidence type="ECO:0000256" key="7">
    <source>
        <dbReference type="ARBA" id="ARBA00022490"/>
    </source>
</evidence>
<evidence type="ECO:0000256" key="11">
    <source>
        <dbReference type="ARBA" id="ARBA00022771"/>
    </source>
</evidence>
<dbReference type="PANTHER" id="PTHR12389:SF0">
    <property type="entry name" value="E3 UBIQUITIN-PROTEIN LIGASE LISTERIN"/>
    <property type="match status" value="1"/>
</dbReference>
<keyword evidence="8 18" id="KW-0808">Transferase</keyword>
<dbReference type="Pfam" id="PF22999">
    <property type="entry name" value="LTN1_E3_ligase_6th"/>
    <property type="match status" value="1"/>
</dbReference>
<comment type="catalytic activity">
    <reaction evidence="1 18">
        <text>S-ubiquitinyl-[E2 ubiquitin-conjugating enzyme]-L-cysteine + [acceptor protein]-L-lysine = [E2 ubiquitin-conjugating enzyme]-L-cysteine + N(6)-ubiquitinyl-[acceptor protein]-L-lysine.</text>
        <dbReference type="EC" id="2.3.2.27"/>
    </reaction>
</comment>
<keyword evidence="9 18" id="KW-0479">Metal-binding</keyword>
<evidence type="ECO:0000256" key="9">
    <source>
        <dbReference type="ARBA" id="ARBA00022723"/>
    </source>
</evidence>
<evidence type="ECO:0000256" key="16">
    <source>
        <dbReference type="ARBA" id="ARBA00065062"/>
    </source>
</evidence>
<evidence type="ECO:0000256" key="12">
    <source>
        <dbReference type="ARBA" id="ARBA00022786"/>
    </source>
</evidence>
<dbReference type="GO" id="GO:0005829">
    <property type="term" value="C:cytosol"/>
    <property type="evidence" value="ECO:0007669"/>
    <property type="project" value="UniProtKB-SubCell"/>
</dbReference>
<comment type="function">
    <text evidence="15">E3 ubiquitin-protein ligase. Component of the ribosome quality control complex (RQC), a ribosome-associated complex that mediates ubiquitination and extraction of incompletely synthesized nascent chains for proteasomal degradation. Ubiquitination leads to vcp/p97 recruitment for extraction and degradation of the incomplete translation product.</text>
</comment>
<comment type="subunit">
    <text evidence="16">Component of the ribosome quality control complex (RQC), composed of at least the E3 ubiquitin ligase ltn1 and nemf. The complex probably also contains tcf25 as well as vcp/p97 and its ubiquitin-binding cofactors. RQC forms a stable complex with 60S ribosomal subunits.</text>
</comment>
<evidence type="ECO:0000256" key="1">
    <source>
        <dbReference type="ARBA" id="ARBA00000900"/>
    </source>
</evidence>
<evidence type="ECO:0000313" key="21">
    <source>
        <dbReference type="Proteomes" id="UP000095284"/>
    </source>
</evidence>
<evidence type="ECO:0000256" key="6">
    <source>
        <dbReference type="ARBA" id="ARBA00017157"/>
    </source>
</evidence>
<comment type="subcellular location">
    <subcellularLocation>
        <location evidence="2">Cytoplasm</location>
        <location evidence="2">Cytosol</location>
    </subcellularLocation>
</comment>
<dbReference type="InterPro" id="IPR011989">
    <property type="entry name" value="ARM-like"/>
</dbReference>
<proteinExistence type="inferred from homology"/>
<dbReference type="Pfam" id="PF22958">
    <property type="entry name" value="Ltn1_1st"/>
    <property type="match status" value="1"/>
</dbReference>
<evidence type="ECO:0000256" key="17">
    <source>
        <dbReference type="PROSITE-ProRule" id="PRU00175"/>
    </source>
</evidence>
<evidence type="ECO:0000256" key="2">
    <source>
        <dbReference type="ARBA" id="ARBA00004514"/>
    </source>
</evidence>
<dbReference type="GO" id="GO:0061630">
    <property type="term" value="F:ubiquitin protein ligase activity"/>
    <property type="evidence" value="ECO:0007669"/>
    <property type="project" value="UniProtKB-UniRule"/>
</dbReference>
<dbReference type="GO" id="GO:0008270">
    <property type="term" value="F:zinc ion binding"/>
    <property type="evidence" value="ECO:0007669"/>
    <property type="project" value="UniProtKB-KW"/>
</dbReference>
<dbReference type="FunFam" id="3.30.40.10:FF:000038">
    <property type="entry name" value="E3 ubiquitin-protein ligase listerin"/>
    <property type="match status" value="1"/>
</dbReference>
<reference evidence="22" key="1">
    <citation type="submission" date="2016-11" db="UniProtKB">
        <authorList>
            <consortium name="WormBaseParasite"/>
        </authorList>
    </citation>
    <scope>IDENTIFICATION</scope>
</reference>
<evidence type="ECO:0000256" key="14">
    <source>
        <dbReference type="ARBA" id="ARBA00032366"/>
    </source>
</evidence>
<dbReference type="Pfam" id="PF24618">
    <property type="entry name" value="LTN1_E3_ligase_5th"/>
    <property type="match status" value="1"/>
</dbReference>
<dbReference type="Proteomes" id="UP000095284">
    <property type="component" value="Unplaced"/>
</dbReference>
<keyword evidence="7" id="KW-0963">Cytoplasm</keyword>
<evidence type="ECO:0000256" key="8">
    <source>
        <dbReference type="ARBA" id="ARBA00022679"/>
    </source>
</evidence>
<dbReference type="SUPFAM" id="SSF48371">
    <property type="entry name" value="ARM repeat"/>
    <property type="match status" value="1"/>
</dbReference>
<feature type="region of interest" description="Disordered" evidence="19">
    <location>
        <begin position="1"/>
        <end position="20"/>
    </location>
</feature>
<dbReference type="InterPro" id="IPR054477">
    <property type="entry name" value="LTN1_E3_ligase_6th"/>
</dbReference>
<dbReference type="Gene3D" id="3.30.40.10">
    <property type="entry name" value="Zinc/RING finger domain, C3HC4 (zinc finger)"/>
    <property type="match status" value="1"/>
</dbReference>
<evidence type="ECO:0000313" key="22">
    <source>
        <dbReference type="WBParaSite" id="BXY_0314000.1"/>
    </source>
</evidence>
<dbReference type="PROSITE" id="PS50089">
    <property type="entry name" value="ZF_RING_2"/>
    <property type="match status" value="1"/>
</dbReference>
<dbReference type="PANTHER" id="PTHR12389">
    <property type="entry name" value="ZINC FINGER PROTEIN 294"/>
    <property type="match status" value="1"/>
</dbReference>
<protein>
    <recommendedName>
        <fullName evidence="6 18">E3 ubiquitin-protein ligase listerin</fullName>
        <ecNumber evidence="5 18">2.3.2.27</ecNumber>
    </recommendedName>
    <alternativeName>
        <fullName evidence="14 18">RING-type E3 ubiquitin transferase listerin</fullName>
    </alternativeName>
</protein>
<feature type="domain" description="RING-type" evidence="20">
    <location>
        <begin position="1506"/>
        <end position="1553"/>
    </location>
</feature>
<dbReference type="eggNOG" id="KOG0803">
    <property type="taxonomic scope" value="Eukaryota"/>
</dbReference>
<evidence type="ECO:0000256" key="4">
    <source>
        <dbReference type="ARBA" id="ARBA00007997"/>
    </source>
</evidence>